<reference evidence="2" key="1">
    <citation type="submission" date="2020-05" db="EMBL/GenBank/DDBJ databases">
        <title>Mycena genomes resolve the evolution of fungal bioluminescence.</title>
        <authorList>
            <person name="Tsai I.J."/>
        </authorList>
    </citation>
    <scope>NUCLEOTIDE SEQUENCE</scope>
    <source>
        <strain evidence="2">171206Taipei</strain>
    </source>
</reference>
<dbReference type="SMART" id="SM00317">
    <property type="entry name" value="SET"/>
    <property type="match status" value="1"/>
</dbReference>
<accession>A0A8H6VTA1</accession>
<evidence type="ECO:0000313" key="3">
    <source>
        <dbReference type="Proteomes" id="UP000636479"/>
    </source>
</evidence>
<dbReference type="AlphaFoldDB" id="A0A8H6VTA1"/>
<dbReference type="EMBL" id="JACAZF010000017">
    <property type="protein sequence ID" value="KAF7289263.1"/>
    <property type="molecule type" value="Genomic_DNA"/>
</dbReference>
<dbReference type="SUPFAM" id="SSF82199">
    <property type="entry name" value="SET domain"/>
    <property type="match status" value="1"/>
</dbReference>
<dbReference type="GeneID" id="59352809"/>
<dbReference type="PROSITE" id="PS50280">
    <property type="entry name" value="SET"/>
    <property type="match status" value="1"/>
</dbReference>
<dbReference type="InterPro" id="IPR053185">
    <property type="entry name" value="SET_domain_protein"/>
</dbReference>
<dbReference type="PANTHER" id="PTHR47332:SF4">
    <property type="entry name" value="SET DOMAIN-CONTAINING PROTEIN 5"/>
    <property type="match status" value="1"/>
</dbReference>
<dbReference type="CDD" id="cd20071">
    <property type="entry name" value="SET_SMYD"/>
    <property type="match status" value="1"/>
</dbReference>
<dbReference type="OrthoDB" id="5945798at2759"/>
<dbReference type="Pfam" id="PF00856">
    <property type="entry name" value="SET"/>
    <property type="match status" value="1"/>
</dbReference>
<gene>
    <name evidence="2" type="ORF">MIND_01387900</name>
</gene>
<name>A0A8H6VTA1_9AGAR</name>
<organism evidence="2 3">
    <name type="scientific">Mycena indigotica</name>
    <dbReference type="NCBI Taxonomy" id="2126181"/>
    <lineage>
        <taxon>Eukaryota</taxon>
        <taxon>Fungi</taxon>
        <taxon>Dikarya</taxon>
        <taxon>Basidiomycota</taxon>
        <taxon>Agaricomycotina</taxon>
        <taxon>Agaricomycetes</taxon>
        <taxon>Agaricomycetidae</taxon>
        <taxon>Agaricales</taxon>
        <taxon>Marasmiineae</taxon>
        <taxon>Mycenaceae</taxon>
        <taxon>Mycena</taxon>
    </lineage>
</organism>
<keyword evidence="3" id="KW-1185">Reference proteome</keyword>
<dbReference type="Proteomes" id="UP000636479">
    <property type="component" value="Unassembled WGS sequence"/>
</dbReference>
<dbReference type="Gene3D" id="2.170.270.10">
    <property type="entry name" value="SET domain"/>
    <property type="match status" value="1"/>
</dbReference>
<dbReference type="InterPro" id="IPR046341">
    <property type="entry name" value="SET_dom_sf"/>
</dbReference>
<dbReference type="PANTHER" id="PTHR47332">
    <property type="entry name" value="SET DOMAIN-CONTAINING PROTEIN 5"/>
    <property type="match status" value="1"/>
</dbReference>
<dbReference type="RefSeq" id="XP_037213294.1">
    <property type="nucleotide sequence ID" value="XM_037370293.1"/>
</dbReference>
<proteinExistence type="predicted"/>
<protein>
    <submittedName>
        <fullName evidence="2">Aldehyde dehydrogenase</fullName>
    </submittedName>
</protein>
<dbReference type="InterPro" id="IPR001214">
    <property type="entry name" value="SET_dom"/>
</dbReference>
<feature type="domain" description="SET" evidence="1">
    <location>
        <begin position="118"/>
        <end position="285"/>
    </location>
</feature>
<sequence>MKRGFLNSRAAKEKPIGAPPVAAVNSKDVVNEASSRVVLDESAFKSTIDLMRNQLSRRCKSDQNSKALQRILYIYRAVPNFADEPEQNTQCLWYPETYELLSKTPGFPQRLPPAASPPAFRVAPSPGKGMGLFSTRKITQGEMIFSERPLLLQPAPTMVITPNGLDAAEEAKWRLNEQERYAAKCVQRMTPHQQAAFMGLHNFNPNDRTGPIFGRIRTNGIGLYGLESGIEGDKGVYAAVCDNISRLNHSCSPNTCPRFDRASFSYWLYAVRDIAEGEELTYQYSDVLVSKVERNEETEKYGFACMCAACKEPTAESDKRRSEIAASVPSVLTWAMDWGLPDDWLIKKAIRLLVLLQKENIQHVEAYSTATHAILEAYICLGDSKNASKWAARAIQQTWSELYHERLQELLDPQSQAYEGHVLWRMRVDKSPRNEVFKAMGTVCRPEGIGILDGGRKLTFTADEGVLPGTLEKVLATVAPAMNDAKFKQLATG</sequence>
<comment type="caution">
    <text evidence="2">The sequence shown here is derived from an EMBL/GenBank/DDBJ whole genome shotgun (WGS) entry which is preliminary data.</text>
</comment>
<evidence type="ECO:0000313" key="2">
    <source>
        <dbReference type="EMBL" id="KAF7289263.1"/>
    </source>
</evidence>
<evidence type="ECO:0000259" key="1">
    <source>
        <dbReference type="PROSITE" id="PS50280"/>
    </source>
</evidence>